<sequence>MVYEELVKRLNDSGYRNWIKAGHCLLLLKEGLSPYADREVRCFHGDLLNQNAALRGCCRSACSFRGRKLCSDWSKVILRHYRSTAVHQVNWENCSPVRWREDHWELAKAYMPRGLSMVRASDQCDASALLNLLNFCDWFHSVDPSVVRAVIRCRNEVMHSCQMNMDDVWMALLPRHSESSCCSPLGQDLSVDLSINVTGLDQMDAADDGLQVDSDSLLHSAASISQLEAELLGERLRVLVQDTETQDAECLQRLRDFLHANADLGERFSEELQAISPQEAAAVTS</sequence>
<dbReference type="PANTHER" id="PTHR35083">
    <property type="entry name" value="RGD1565685 PROTEIN"/>
    <property type="match status" value="1"/>
</dbReference>
<proteinExistence type="predicted"/>
<evidence type="ECO:0000313" key="1">
    <source>
        <dbReference type="EMBL" id="KAK0130605.1"/>
    </source>
</evidence>
<name>A0AA47LZ19_MERPO</name>
<dbReference type="PANTHER" id="PTHR35083:SF2">
    <property type="entry name" value="CHROMOSOME 17 CXORF38 HOMOLOG"/>
    <property type="match status" value="1"/>
</dbReference>
<protein>
    <submittedName>
        <fullName evidence="1">Uncharacterized protein</fullName>
    </submittedName>
</protein>
<accession>A0AA47LZ19</accession>
<evidence type="ECO:0000313" key="2">
    <source>
        <dbReference type="Proteomes" id="UP001174136"/>
    </source>
</evidence>
<dbReference type="Pfam" id="PF15112">
    <property type="entry name" value="DUF4559"/>
    <property type="match status" value="1"/>
</dbReference>
<gene>
    <name evidence="1" type="ORF">N1851_035154</name>
</gene>
<dbReference type="EMBL" id="JAOPHQ010006696">
    <property type="protein sequence ID" value="KAK0130605.1"/>
    <property type="molecule type" value="Genomic_DNA"/>
</dbReference>
<reference evidence="1" key="1">
    <citation type="journal article" date="2023" name="Front. Mar. Sci.">
        <title>A new Merluccius polli reference genome to investigate the effects of global change in West African waters.</title>
        <authorList>
            <person name="Mateo J.L."/>
            <person name="Blanco-Fernandez C."/>
            <person name="Garcia-Vazquez E."/>
            <person name="Machado-Schiaffino G."/>
        </authorList>
    </citation>
    <scope>NUCLEOTIDE SEQUENCE</scope>
    <source>
        <strain evidence="1">C29</strain>
        <tissue evidence="1">Fin</tissue>
    </source>
</reference>
<keyword evidence="2" id="KW-1185">Reference proteome</keyword>
<organism evidence="1 2">
    <name type="scientific">Merluccius polli</name>
    <name type="common">Benguela hake</name>
    <name type="synonym">Merluccius cadenati</name>
    <dbReference type="NCBI Taxonomy" id="89951"/>
    <lineage>
        <taxon>Eukaryota</taxon>
        <taxon>Metazoa</taxon>
        <taxon>Chordata</taxon>
        <taxon>Craniata</taxon>
        <taxon>Vertebrata</taxon>
        <taxon>Euteleostomi</taxon>
        <taxon>Actinopterygii</taxon>
        <taxon>Neopterygii</taxon>
        <taxon>Teleostei</taxon>
        <taxon>Neoteleostei</taxon>
        <taxon>Acanthomorphata</taxon>
        <taxon>Zeiogadaria</taxon>
        <taxon>Gadariae</taxon>
        <taxon>Gadiformes</taxon>
        <taxon>Gadoidei</taxon>
        <taxon>Merlucciidae</taxon>
        <taxon>Merluccius</taxon>
    </lineage>
</organism>
<dbReference type="Proteomes" id="UP001174136">
    <property type="component" value="Unassembled WGS sequence"/>
</dbReference>
<dbReference type="AlphaFoldDB" id="A0AA47LZ19"/>
<comment type="caution">
    <text evidence="1">The sequence shown here is derived from an EMBL/GenBank/DDBJ whole genome shotgun (WGS) entry which is preliminary data.</text>
</comment>
<dbReference type="InterPro" id="IPR027897">
    <property type="entry name" value="DUF4559"/>
</dbReference>